<feature type="domain" description="HTH araC/xylS-type" evidence="4">
    <location>
        <begin position="231"/>
        <end position="329"/>
    </location>
</feature>
<sequence length="331" mass="37807">MKYASKFMLQPSWKLFLIDLGVQPEDVLRLASLPLDAFNRKEFYVTATQYFDFWNAIETVSGVENLPLKIGQMITVELFDPAIFACICSPNLTIALQRLSHFKRLIGPIALHPKVDENVLSLDIEFYEVDTEIPKSLILTELIFFTQLARICTRAQIIPKAIYLPELPNEIEKYQEFFGVAPQESHGISIQFSKTDSERAFLTSNSTMWSFFEPNLKQSLAELDHSVATKEKVKAILLESLPAGLGNIDEVAKRLALSKRTLQRLLEDENTNFKTILDDTRKALAEYYLKQSSISTSEISFLLGFQEVNSFSRAFKHWTGATPNTYRHQYS</sequence>
<dbReference type="OrthoDB" id="5582699at2"/>
<evidence type="ECO:0000256" key="3">
    <source>
        <dbReference type="ARBA" id="ARBA00023163"/>
    </source>
</evidence>
<evidence type="ECO:0000313" key="6">
    <source>
        <dbReference type="Proteomes" id="UP000016201"/>
    </source>
</evidence>
<dbReference type="Pfam" id="PF12625">
    <property type="entry name" value="Arabinose_bd"/>
    <property type="match status" value="1"/>
</dbReference>
<protein>
    <recommendedName>
        <fullName evidence="4">HTH araC/xylS-type domain-containing protein</fullName>
    </recommendedName>
</protein>
<keyword evidence="6" id="KW-1185">Reference proteome</keyword>
<name>R9B910_9GAMM</name>
<dbReference type="Proteomes" id="UP000016201">
    <property type="component" value="Unassembled WGS sequence"/>
</dbReference>
<dbReference type="PANTHER" id="PTHR47894">
    <property type="entry name" value="HTH-TYPE TRANSCRIPTIONAL REGULATOR GADX"/>
    <property type="match status" value="1"/>
</dbReference>
<dbReference type="InterPro" id="IPR009057">
    <property type="entry name" value="Homeodomain-like_sf"/>
</dbReference>
<dbReference type="Gene3D" id="1.10.10.60">
    <property type="entry name" value="Homeodomain-like"/>
    <property type="match status" value="1"/>
</dbReference>
<keyword evidence="2" id="KW-0238">DNA-binding</keyword>
<dbReference type="GO" id="GO:0003700">
    <property type="term" value="F:DNA-binding transcription factor activity"/>
    <property type="evidence" value="ECO:0007669"/>
    <property type="project" value="InterPro"/>
</dbReference>
<dbReference type="PANTHER" id="PTHR47894:SF1">
    <property type="entry name" value="HTH-TYPE TRANSCRIPTIONAL REGULATOR VQSM"/>
    <property type="match status" value="1"/>
</dbReference>
<reference evidence="5 6" key="1">
    <citation type="submission" date="2013-03" db="EMBL/GenBank/DDBJ databases">
        <title>The Genome Sequence of Acinetobacter tandoii CIP 107469.</title>
        <authorList>
            <consortium name="The Broad Institute Genome Sequencing Platform"/>
            <consortium name="The Broad Institute Genome Sequencing Center for Infectious Disease"/>
            <person name="Cerqueira G."/>
            <person name="Feldgarden M."/>
            <person name="Courvalin P."/>
            <person name="Perichon B."/>
            <person name="Grillot-Courvalin C."/>
            <person name="Clermont D."/>
            <person name="Rocha E."/>
            <person name="Yoon E.-J."/>
            <person name="Nemec A."/>
            <person name="Walker B."/>
            <person name="Young S.K."/>
            <person name="Zeng Q."/>
            <person name="Gargeya S."/>
            <person name="Fitzgerald M."/>
            <person name="Haas B."/>
            <person name="Abouelleil A."/>
            <person name="Alvarado L."/>
            <person name="Arachchi H.M."/>
            <person name="Berlin A.M."/>
            <person name="Chapman S.B."/>
            <person name="Dewar J."/>
            <person name="Goldberg J."/>
            <person name="Griggs A."/>
            <person name="Gujja S."/>
            <person name="Hansen M."/>
            <person name="Howarth C."/>
            <person name="Imamovic A."/>
            <person name="Larimer J."/>
            <person name="McCowan C."/>
            <person name="Murphy C."/>
            <person name="Neiman D."/>
            <person name="Pearson M."/>
            <person name="Priest M."/>
            <person name="Roberts A."/>
            <person name="Saif S."/>
            <person name="Shea T."/>
            <person name="Sisk P."/>
            <person name="Sykes S."/>
            <person name="Wortman J."/>
            <person name="Nusbaum C."/>
            <person name="Birren B."/>
        </authorList>
    </citation>
    <scope>NUCLEOTIDE SEQUENCE [LARGE SCALE GENOMIC DNA]</scope>
    <source>
        <strain evidence="5 6">CIP 107469</strain>
    </source>
</reference>
<evidence type="ECO:0000256" key="2">
    <source>
        <dbReference type="ARBA" id="ARBA00023125"/>
    </source>
</evidence>
<keyword evidence="3" id="KW-0804">Transcription</keyword>
<proteinExistence type="predicted"/>
<keyword evidence="1" id="KW-0805">Transcription regulation</keyword>
<dbReference type="SUPFAM" id="SSF46689">
    <property type="entry name" value="Homeodomain-like"/>
    <property type="match status" value="1"/>
</dbReference>
<evidence type="ECO:0000313" key="5">
    <source>
        <dbReference type="EMBL" id="EOR11039.1"/>
    </source>
</evidence>
<evidence type="ECO:0000259" key="4">
    <source>
        <dbReference type="PROSITE" id="PS01124"/>
    </source>
</evidence>
<dbReference type="PATRIC" id="fig|1120927.3.peg.333"/>
<comment type="caution">
    <text evidence="5">The sequence shown here is derived from an EMBL/GenBank/DDBJ whole genome shotgun (WGS) entry which is preliminary data.</text>
</comment>
<dbReference type="Pfam" id="PF12833">
    <property type="entry name" value="HTH_18"/>
    <property type="match status" value="1"/>
</dbReference>
<dbReference type="GO" id="GO:0005829">
    <property type="term" value="C:cytosol"/>
    <property type="evidence" value="ECO:0007669"/>
    <property type="project" value="TreeGrafter"/>
</dbReference>
<dbReference type="AlphaFoldDB" id="R9B910"/>
<dbReference type="PROSITE" id="PS01124">
    <property type="entry name" value="HTH_ARAC_FAMILY_2"/>
    <property type="match status" value="1"/>
</dbReference>
<gene>
    <name evidence="5" type="ORF">I593_00354</name>
</gene>
<evidence type="ECO:0000256" key="1">
    <source>
        <dbReference type="ARBA" id="ARBA00023015"/>
    </source>
</evidence>
<dbReference type="InterPro" id="IPR032687">
    <property type="entry name" value="AraC-type_N"/>
</dbReference>
<dbReference type="SMART" id="SM00342">
    <property type="entry name" value="HTH_ARAC"/>
    <property type="match status" value="1"/>
</dbReference>
<organism evidence="5 6">
    <name type="scientific">Acinetobacter tandoii DSM 14970 = CIP 107469</name>
    <dbReference type="NCBI Taxonomy" id="1120927"/>
    <lineage>
        <taxon>Bacteria</taxon>
        <taxon>Pseudomonadati</taxon>
        <taxon>Pseudomonadota</taxon>
        <taxon>Gammaproteobacteria</taxon>
        <taxon>Moraxellales</taxon>
        <taxon>Moraxellaceae</taxon>
        <taxon>Acinetobacter</taxon>
    </lineage>
</organism>
<dbReference type="eggNOG" id="COG2207">
    <property type="taxonomic scope" value="Bacteria"/>
</dbReference>
<accession>R9B910</accession>
<dbReference type="GO" id="GO:0000976">
    <property type="term" value="F:transcription cis-regulatory region binding"/>
    <property type="evidence" value="ECO:0007669"/>
    <property type="project" value="TreeGrafter"/>
</dbReference>
<dbReference type="EMBL" id="AQFM01000011">
    <property type="protein sequence ID" value="EOR11039.1"/>
    <property type="molecule type" value="Genomic_DNA"/>
</dbReference>
<dbReference type="InterPro" id="IPR018060">
    <property type="entry name" value="HTH_AraC"/>
</dbReference>
<dbReference type="RefSeq" id="WP_016165553.1">
    <property type="nucleotide sequence ID" value="NZ_JHZG01000062.1"/>
</dbReference>